<dbReference type="EMBL" id="BAABME010024021">
    <property type="protein sequence ID" value="GAA0169320.1"/>
    <property type="molecule type" value="Genomic_DNA"/>
</dbReference>
<accession>A0AAV3R0E6</accession>
<dbReference type="GO" id="GO:0006357">
    <property type="term" value="P:regulation of transcription by RNA polymerase II"/>
    <property type="evidence" value="ECO:0007669"/>
    <property type="project" value="TreeGrafter"/>
</dbReference>
<dbReference type="InterPro" id="IPR036388">
    <property type="entry name" value="WH-like_DNA-bd_sf"/>
</dbReference>
<evidence type="ECO:0000256" key="12">
    <source>
        <dbReference type="RuleBase" id="RU004020"/>
    </source>
</evidence>
<sequence>MSDNMRVSIKLEEESLIQEQAENAYIGGGGDQPRPMEGLHEVGPPPFLTKTYDIVEDPSTDAVISWSNARNSFIVWDSHKFSNTLLPKYFKHSNFSSFIRQLNTYGFRKIDSDRWEFANEGFLGGQKHLLKNIKRRRNVSQNIHQQSGVGPCVELGHYGMEEELEMLKRDRSVLMAEIIKLRQHQQQSREKLITMEERVVNTEKKQQHMMSFMSKAFTNPSFVDKFGNRGRKGIGIGQKRRITMSPSEESMQEVVSAAINNEQNLDFPSHEGENLYMETLFNAALEDQSSSTAMELKDSFVPTTSGMNFDPVSENIWQQLLNEELLTGGDEAEAEAEAGVDVNDLVVSEWGDDLEDLVDQMEYLKSDP</sequence>
<keyword evidence="5" id="KW-0346">Stress response</keyword>
<evidence type="ECO:0000256" key="5">
    <source>
        <dbReference type="ARBA" id="ARBA00023016"/>
    </source>
</evidence>
<dbReference type="FunFam" id="1.10.10.10:FF:000057">
    <property type="entry name" value="Heat shock transcription factor 1"/>
    <property type="match status" value="1"/>
</dbReference>
<organism evidence="14 15">
    <name type="scientific">Lithospermum erythrorhizon</name>
    <name type="common">Purple gromwell</name>
    <name type="synonym">Lithospermum officinale var. erythrorhizon</name>
    <dbReference type="NCBI Taxonomy" id="34254"/>
    <lineage>
        <taxon>Eukaryota</taxon>
        <taxon>Viridiplantae</taxon>
        <taxon>Streptophyta</taxon>
        <taxon>Embryophyta</taxon>
        <taxon>Tracheophyta</taxon>
        <taxon>Spermatophyta</taxon>
        <taxon>Magnoliopsida</taxon>
        <taxon>eudicotyledons</taxon>
        <taxon>Gunneridae</taxon>
        <taxon>Pentapetalae</taxon>
        <taxon>asterids</taxon>
        <taxon>lamiids</taxon>
        <taxon>Boraginales</taxon>
        <taxon>Boraginaceae</taxon>
        <taxon>Boraginoideae</taxon>
        <taxon>Lithospermeae</taxon>
        <taxon>Lithospermum</taxon>
    </lineage>
</organism>
<dbReference type="SUPFAM" id="SSF46785">
    <property type="entry name" value="Winged helix' DNA-binding domain"/>
    <property type="match status" value="1"/>
</dbReference>
<keyword evidence="6" id="KW-0238">DNA-binding</keyword>
<dbReference type="AlphaFoldDB" id="A0AAV3R0E6"/>
<comment type="subcellular location">
    <subcellularLocation>
        <location evidence="1">Nucleus</location>
    </subcellularLocation>
</comment>
<dbReference type="Proteomes" id="UP001454036">
    <property type="component" value="Unassembled WGS sequence"/>
</dbReference>
<feature type="domain" description="HSF-type DNA-binding" evidence="13">
    <location>
        <begin position="86"/>
        <end position="110"/>
    </location>
</feature>
<evidence type="ECO:0000256" key="2">
    <source>
        <dbReference type="ARBA" id="ARBA00006403"/>
    </source>
</evidence>
<dbReference type="SMART" id="SM00415">
    <property type="entry name" value="HSF"/>
    <property type="match status" value="1"/>
</dbReference>
<evidence type="ECO:0000256" key="11">
    <source>
        <dbReference type="ARBA" id="ARBA00081483"/>
    </source>
</evidence>
<dbReference type="InterPro" id="IPR036390">
    <property type="entry name" value="WH_DNA-bd_sf"/>
</dbReference>
<dbReference type="Gene3D" id="1.10.10.10">
    <property type="entry name" value="Winged helix-like DNA-binding domain superfamily/Winged helix DNA-binding domain"/>
    <property type="match status" value="1"/>
</dbReference>
<keyword evidence="3" id="KW-0597">Phosphoprotein</keyword>
<dbReference type="GO" id="GO:0000978">
    <property type="term" value="F:RNA polymerase II cis-regulatory region sequence-specific DNA binding"/>
    <property type="evidence" value="ECO:0007669"/>
    <property type="project" value="TreeGrafter"/>
</dbReference>
<protein>
    <recommendedName>
        <fullName evidence="11">Heat stress transcription factor</fullName>
    </recommendedName>
</protein>
<dbReference type="GO" id="GO:0034605">
    <property type="term" value="P:cellular response to heat"/>
    <property type="evidence" value="ECO:0007669"/>
    <property type="project" value="TreeGrafter"/>
</dbReference>
<reference evidence="14 15" key="1">
    <citation type="submission" date="2024-01" db="EMBL/GenBank/DDBJ databases">
        <title>The complete chloroplast genome sequence of Lithospermum erythrorhizon: insights into the phylogenetic relationship among Boraginaceae species and the maternal lineages of purple gromwells.</title>
        <authorList>
            <person name="Okada T."/>
            <person name="Watanabe K."/>
        </authorList>
    </citation>
    <scope>NUCLEOTIDE SEQUENCE [LARGE SCALE GENOMIC DNA]</scope>
</reference>
<evidence type="ECO:0000256" key="10">
    <source>
        <dbReference type="ARBA" id="ARBA00055747"/>
    </source>
</evidence>
<evidence type="ECO:0000256" key="4">
    <source>
        <dbReference type="ARBA" id="ARBA00023015"/>
    </source>
</evidence>
<evidence type="ECO:0000313" key="15">
    <source>
        <dbReference type="Proteomes" id="UP001454036"/>
    </source>
</evidence>
<evidence type="ECO:0000256" key="9">
    <source>
        <dbReference type="ARBA" id="ARBA00023242"/>
    </source>
</evidence>
<evidence type="ECO:0000259" key="13">
    <source>
        <dbReference type="PROSITE" id="PS00434"/>
    </source>
</evidence>
<keyword evidence="7" id="KW-0010">Activator</keyword>
<dbReference type="InterPro" id="IPR000232">
    <property type="entry name" value="HSF_DNA-bd"/>
</dbReference>
<dbReference type="PANTHER" id="PTHR10015:SF338">
    <property type="entry name" value="HEAT STRESS TRANSCRIPTION FACTOR A-2"/>
    <property type="match status" value="1"/>
</dbReference>
<evidence type="ECO:0000313" key="14">
    <source>
        <dbReference type="EMBL" id="GAA0169320.1"/>
    </source>
</evidence>
<dbReference type="Pfam" id="PF00447">
    <property type="entry name" value="HSF_DNA-bind"/>
    <property type="match status" value="1"/>
</dbReference>
<keyword evidence="4" id="KW-0805">Transcription regulation</keyword>
<keyword evidence="8" id="KW-0804">Transcription</keyword>
<name>A0AAV3R0E6_LITER</name>
<evidence type="ECO:0000256" key="1">
    <source>
        <dbReference type="ARBA" id="ARBA00004123"/>
    </source>
</evidence>
<evidence type="ECO:0000256" key="3">
    <source>
        <dbReference type="ARBA" id="ARBA00022553"/>
    </source>
</evidence>
<comment type="function">
    <text evidence="10">DNA-binding protein that specifically binds heat shock promoter elements (HSE) and activates transcription.</text>
</comment>
<proteinExistence type="inferred from homology"/>
<dbReference type="PANTHER" id="PTHR10015">
    <property type="entry name" value="HEAT SHOCK TRANSCRIPTION FACTOR"/>
    <property type="match status" value="1"/>
</dbReference>
<dbReference type="GO" id="GO:0003700">
    <property type="term" value="F:DNA-binding transcription factor activity"/>
    <property type="evidence" value="ECO:0007669"/>
    <property type="project" value="InterPro"/>
</dbReference>
<keyword evidence="9" id="KW-0539">Nucleus</keyword>
<comment type="similarity">
    <text evidence="2 12">Belongs to the HSF family.</text>
</comment>
<evidence type="ECO:0000256" key="7">
    <source>
        <dbReference type="ARBA" id="ARBA00023159"/>
    </source>
</evidence>
<comment type="caution">
    <text evidence="14">The sequence shown here is derived from an EMBL/GenBank/DDBJ whole genome shotgun (WGS) entry which is preliminary data.</text>
</comment>
<dbReference type="PROSITE" id="PS00434">
    <property type="entry name" value="HSF_DOMAIN"/>
    <property type="match status" value="1"/>
</dbReference>
<evidence type="ECO:0000256" key="8">
    <source>
        <dbReference type="ARBA" id="ARBA00023163"/>
    </source>
</evidence>
<keyword evidence="15" id="KW-1185">Reference proteome</keyword>
<gene>
    <name evidence="14" type="ORF">LIER_40734</name>
</gene>
<dbReference type="GO" id="GO:0005634">
    <property type="term" value="C:nucleus"/>
    <property type="evidence" value="ECO:0007669"/>
    <property type="project" value="UniProtKB-SubCell"/>
</dbReference>
<evidence type="ECO:0000256" key="6">
    <source>
        <dbReference type="ARBA" id="ARBA00023125"/>
    </source>
</evidence>
<dbReference type="PRINTS" id="PR00056">
    <property type="entry name" value="HSFDOMAIN"/>
</dbReference>